<dbReference type="SUPFAM" id="SSF46689">
    <property type="entry name" value="Homeodomain-like"/>
    <property type="match status" value="2"/>
</dbReference>
<name>A0A507FPP9_9FUNG</name>
<feature type="region of interest" description="Disordered" evidence="5">
    <location>
        <begin position="1"/>
        <end position="47"/>
    </location>
</feature>
<dbReference type="InterPro" id="IPR001005">
    <property type="entry name" value="SANT/Myb"/>
</dbReference>
<dbReference type="EMBL" id="QEAP01000006">
    <property type="protein sequence ID" value="TPX78243.1"/>
    <property type="molecule type" value="Genomic_DNA"/>
</dbReference>
<keyword evidence="3" id="KW-0804">Transcription</keyword>
<feature type="compositionally biased region" description="Basic and acidic residues" evidence="5">
    <location>
        <begin position="1"/>
        <end position="13"/>
    </location>
</feature>
<reference evidence="8 9" key="1">
    <citation type="journal article" date="2019" name="Sci. Rep.">
        <title>Comparative genomics of chytrid fungi reveal insights into the obligate biotrophic and pathogenic lifestyle of Synchytrium endobioticum.</title>
        <authorList>
            <person name="van de Vossenberg B.T.L.H."/>
            <person name="Warris S."/>
            <person name="Nguyen H.D.T."/>
            <person name="van Gent-Pelzer M.P.E."/>
            <person name="Joly D.L."/>
            <person name="van de Geest H.C."/>
            <person name="Bonants P.J.M."/>
            <person name="Smith D.S."/>
            <person name="Levesque C.A."/>
            <person name="van der Lee T.A.J."/>
        </authorList>
    </citation>
    <scope>NUCLEOTIDE SEQUENCE [LARGE SCALE GENOMIC DNA]</scope>
    <source>
        <strain evidence="8 9">CBS 675.73</strain>
    </source>
</reference>
<keyword evidence="4" id="KW-0539">Nucleus</keyword>
<dbReference type="GO" id="GO:0001006">
    <property type="term" value="F:RNA polymerase III type 3 promoter sequence-specific DNA binding"/>
    <property type="evidence" value="ECO:0007669"/>
    <property type="project" value="TreeGrafter"/>
</dbReference>
<comment type="caution">
    <text evidence="8">The sequence shown here is derived from an EMBL/GenBank/DDBJ whole genome shotgun (WGS) entry which is preliminary data.</text>
</comment>
<evidence type="ECO:0000256" key="3">
    <source>
        <dbReference type="ARBA" id="ARBA00023163"/>
    </source>
</evidence>
<dbReference type="GO" id="GO:0042795">
    <property type="term" value="P:snRNA transcription by RNA polymerase II"/>
    <property type="evidence" value="ECO:0007669"/>
    <property type="project" value="TreeGrafter"/>
</dbReference>
<dbReference type="OrthoDB" id="2143914at2759"/>
<evidence type="ECO:0000259" key="6">
    <source>
        <dbReference type="PROSITE" id="PS50090"/>
    </source>
</evidence>
<keyword evidence="1" id="KW-0805">Transcription regulation</keyword>
<feature type="region of interest" description="Disordered" evidence="5">
    <location>
        <begin position="54"/>
        <end position="73"/>
    </location>
</feature>
<dbReference type="GO" id="GO:0000978">
    <property type="term" value="F:RNA polymerase II cis-regulatory region sequence-specific DNA binding"/>
    <property type="evidence" value="ECO:0007669"/>
    <property type="project" value="TreeGrafter"/>
</dbReference>
<feature type="domain" description="HTH myb-type" evidence="7">
    <location>
        <begin position="415"/>
        <end position="470"/>
    </location>
</feature>
<keyword evidence="2" id="KW-0238">DNA-binding</keyword>
<dbReference type="Proteomes" id="UP000320333">
    <property type="component" value="Unassembled WGS sequence"/>
</dbReference>
<dbReference type="Pfam" id="PF13921">
    <property type="entry name" value="Myb_DNA-bind_6"/>
    <property type="match status" value="1"/>
</dbReference>
<dbReference type="Pfam" id="PF00249">
    <property type="entry name" value="Myb_DNA-binding"/>
    <property type="match status" value="1"/>
</dbReference>
<organism evidence="8 9">
    <name type="scientific">Chytriomyces confervae</name>
    <dbReference type="NCBI Taxonomy" id="246404"/>
    <lineage>
        <taxon>Eukaryota</taxon>
        <taxon>Fungi</taxon>
        <taxon>Fungi incertae sedis</taxon>
        <taxon>Chytridiomycota</taxon>
        <taxon>Chytridiomycota incertae sedis</taxon>
        <taxon>Chytridiomycetes</taxon>
        <taxon>Chytridiales</taxon>
        <taxon>Chytriomycetaceae</taxon>
        <taxon>Chytriomyces</taxon>
    </lineage>
</organism>
<dbReference type="PROSITE" id="PS51294">
    <property type="entry name" value="HTH_MYB"/>
    <property type="match status" value="2"/>
</dbReference>
<evidence type="ECO:0000313" key="8">
    <source>
        <dbReference type="EMBL" id="TPX78243.1"/>
    </source>
</evidence>
<accession>A0A507FPP9</accession>
<dbReference type="InterPro" id="IPR051575">
    <property type="entry name" value="Myb-like_DNA-bd"/>
</dbReference>
<dbReference type="PANTHER" id="PTHR46621">
    <property type="entry name" value="SNRNA-ACTIVATING PROTEIN COMPLEX SUBUNIT 4"/>
    <property type="match status" value="1"/>
</dbReference>
<keyword evidence="9" id="KW-1185">Reference proteome</keyword>
<evidence type="ECO:0000256" key="1">
    <source>
        <dbReference type="ARBA" id="ARBA00023015"/>
    </source>
</evidence>
<feature type="compositionally biased region" description="Polar residues" evidence="5">
    <location>
        <begin position="319"/>
        <end position="337"/>
    </location>
</feature>
<proteinExistence type="predicted"/>
<feature type="domain" description="Myb-like" evidence="6">
    <location>
        <begin position="467"/>
        <end position="538"/>
    </location>
</feature>
<dbReference type="PROSITE" id="PS50090">
    <property type="entry name" value="MYB_LIKE"/>
    <property type="match status" value="3"/>
</dbReference>
<feature type="region of interest" description="Disordered" evidence="5">
    <location>
        <begin position="316"/>
        <end position="387"/>
    </location>
</feature>
<evidence type="ECO:0000256" key="4">
    <source>
        <dbReference type="ARBA" id="ARBA00023242"/>
    </source>
</evidence>
<evidence type="ECO:0000256" key="2">
    <source>
        <dbReference type="ARBA" id="ARBA00023125"/>
    </source>
</evidence>
<evidence type="ECO:0000259" key="7">
    <source>
        <dbReference type="PROSITE" id="PS51294"/>
    </source>
</evidence>
<evidence type="ECO:0000313" key="9">
    <source>
        <dbReference type="Proteomes" id="UP000320333"/>
    </source>
</evidence>
<evidence type="ECO:0000256" key="5">
    <source>
        <dbReference type="SAM" id="MobiDB-lite"/>
    </source>
</evidence>
<feature type="domain" description="HTH myb-type" evidence="7">
    <location>
        <begin position="539"/>
        <end position="593"/>
    </location>
</feature>
<feature type="compositionally biased region" description="Low complexity" evidence="5">
    <location>
        <begin position="367"/>
        <end position="387"/>
    </location>
</feature>
<dbReference type="CDD" id="cd00167">
    <property type="entry name" value="SANT"/>
    <property type="match status" value="3"/>
</dbReference>
<protein>
    <submittedName>
        <fullName evidence="8">Uncharacterized protein</fullName>
    </submittedName>
</protein>
<dbReference type="AlphaFoldDB" id="A0A507FPP9"/>
<dbReference type="PANTHER" id="PTHR46621:SF1">
    <property type="entry name" value="SNRNA-ACTIVATING PROTEIN COMPLEX SUBUNIT 4"/>
    <property type="match status" value="1"/>
</dbReference>
<dbReference type="GO" id="GO:0042796">
    <property type="term" value="P:snRNA transcription by RNA polymerase III"/>
    <property type="evidence" value="ECO:0007669"/>
    <property type="project" value="TreeGrafter"/>
</dbReference>
<dbReference type="InterPro" id="IPR017930">
    <property type="entry name" value="Myb_dom"/>
</dbReference>
<feature type="domain" description="Myb-like" evidence="6">
    <location>
        <begin position="539"/>
        <end position="589"/>
    </location>
</feature>
<dbReference type="InterPro" id="IPR009057">
    <property type="entry name" value="Homeodomain-like_sf"/>
</dbReference>
<gene>
    <name evidence="8" type="ORF">CcCBS67573_g00469</name>
</gene>
<dbReference type="GO" id="GO:0019185">
    <property type="term" value="C:snRNA-activating protein complex"/>
    <property type="evidence" value="ECO:0007669"/>
    <property type="project" value="TreeGrafter"/>
</dbReference>
<dbReference type="STRING" id="246404.A0A507FPP9"/>
<sequence length="623" mass="68022">MDLLTRTERDTHSHSFPRTHRTSYTPPPSPQRSKDASGPSLPAHSNNNIVASSTRASTDTVDNNNNNGNNNSYPAALFSQSDMQTHPLLSVPPSELSQLHHLLNPAPRFSSAPINHTAFLPVQEGVQTHASNVSAFNELAFLNQYQLFQQQQHQMATTLPLPYGQPFPSSSHPDMHALNSLTHIPNAFRQYQTADYLFHPEMYPVGVSPSQEPEFFSGSEYLEDRLQSASSSVCIAPASVFNTSSVLDFASCASPASFHSNSASPVPIGNPAHVNYLHPPAPVVSTASLSWNDSGDQGSLRVSPTPTHVFSAVEVKASPNASNSPKMHATASRSTSVRHSPLPPRRAAAAKPSIRYNEPDSDEFSDRSSSPQQSIESSSWSQVDSQDVPSCQKTQMLAIVANTPQTSSPSGIYNKWTAAEDNVLRAAIARVTKNNASDVAGKWVRVAQLVPNRTPIQCSARWTGALNSDIVRGKWTASEDALLVTAVECERARVSRVDACDDGTLAAASDADLNWQRISACVPGRTGVQCAARYQEALDPVIRKGKWLAEEDALLRDGILAHGKSWVKIAAAIPNRTQRQCRTRWLQIFPKLKDEEKRELERLSGADIHVNEKIKKKKKQTVV</sequence>
<dbReference type="SMART" id="SM00717">
    <property type="entry name" value="SANT"/>
    <property type="match status" value="3"/>
</dbReference>
<feature type="compositionally biased region" description="Low complexity" evidence="5">
    <location>
        <begin position="345"/>
        <end position="355"/>
    </location>
</feature>
<feature type="domain" description="Myb-like" evidence="6">
    <location>
        <begin position="408"/>
        <end position="466"/>
    </location>
</feature>
<dbReference type="Gene3D" id="1.10.10.60">
    <property type="entry name" value="Homeodomain-like"/>
    <property type="match status" value="3"/>
</dbReference>